<dbReference type="Proteomes" id="UP000756387">
    <property type="component" value="Unassembled WGS sequence"/>
</dbReference>
<dbReference type="Gene3D" id="3.90.1340.10">
    <property type="entry name" value="Phage tail collar domain"/>
    <property type="match status" value="1"/>
</dbReference>
<evidence type="ECO:0000313" key="3">
    <source>
        <dbReference type="Proteomes" id="UP000756387"/>
    </source>
</evidence>
<evidence type="ECO:0000259" key="1">
    <source>
        <dbReference type="Pfam" id="PF07484"/>
    </source>
</evidence>
<proteinExistence type="predicted"/>
<organism evidence="2 3">
    <name type="scientific">Nocardioides malaquae</name>
    <dbReference type="NCBI Taxonomy" id="2773426"/>
    <lineage>
        <taxon>Bacteria</taxon>
        <taxon>Bacillati</taxon>
        <taxon>Actinomycetota</taxon>
        <taxon>Actinomycetes</taxon>
        <taxon>Propionibacteriales</taxon>
        <taxon>Nocardioidaceae</taxon>
        <taxon>Nocardioides</taxon>
    </lineage>
</organism>
<gene>
    <name evidence="2" type="ORF">IEQ44_14270</name>
</gene>
<dbReference type="EMBL" id="JADCSA010000016">
    <property type="protein sequence ID" value="MBE7325814.1"/>
    <property type="molecule type" value="Genomic_DNA"/>
</dbReference>
<dbReference type="InterPro" id="IPR011083">
    <property type="entry name" value="Phage_tail_collar_dom"/>
</dbReference>
<protein>
    <submittedName>
        <fullName evidence="2">Phage tail protein</fullName>
    </submittedName>
</protein>
<accession>A0ABR9RW81</accession>
<dbReference type="Pfam" id="PF07484">
    <property type="entry name" value="Collar"/>
    <property type="match status" value="1"/>
</dbReference>
<keyword evidence="3" id="KW-1185">Reference proteome</keyword>
<name>A0ABR9RW81_9ACTN</name>
<comment type="caution">
    <text evidence="2">The sequence shown here is derived from an EMBL/GenBank/DDBJ whole genome shotgun (WGS) entry which is preliminary data.</text>
</comment>
<evidence type="ECO:0000313" key="2">
    <source>
        <dbReference type="EMBL" id="MBE7325814.1"/>
    </source>
</evidence>
<dbReference type="InterPro" id="IPR037053">
    <property type="entry name" value="Phage_tail_collar_dom_sf"/>
</dbReference>
<reference evidence="2 3" key="1">
    <citation type="submission" date="2020-10" db="EMBL/GenBank/DDBJ databases">
        <title>Nocardioides sp. isolated from sludge.</title>
        <authorList>
            <person name="Zhang X."/>
        </authorList>
    </citation>
    <scope>NUCLEOTIDE SEQUENCE [LARGE SCALE GENOMIC DNA]</scope>
    <source>
        <strain evidence="2 3">Y6</strain>
    </source>
</reference>
<dbReference type="SUPFAM" id="SSF88874">
    <property type="entry name" value="Receptor-binding domain of short tail fibre protein gp12"/>
    <property type="match status" value="1"/>
</dbReference>
<feature type="domain" description="Phage tail collar" evidence="1">
    <location>
        <begin position="8"/>
        <end position="63"/>
    </location>
</feature>
<dbReference type="RefSeq" id="WP_193639140.1">
    <property type="nucleotide sequence ID" value="NZ_JADCSA010000016.1"/>
</dbReference>
<sequence length="169" mass="17606">MSIEPFIGMVKWVAFAQPPRGWARCDGQLLPISTNQALFSLLGTRFGGDGWTNFALPDLRGCTPLGAGGASTMGERFGKETHTLAAAEMPQHTHALPASANRATSEVPSAAAPMLGGGQRAYVDRGLAQGTMSPAAVSALGQGAAHENMQPFLTLTAIIALQGIYPSRD</sequence>